<sequence>MWESICLTIAATAGNNIGKVLQKKGTLILPPLSFKLKPLILKELVKTCVVALAVLIEKNLVIRAYASNSAWIIGFLMDIFGAILMLLALSQAPVSVIQPVSGCGLAILSVFSHFYLKEIMNAIDWIGIALAGIGTIGVGAGGEEQKAPSISIIYLPWLVFLVALVFVDAIRSGRGDHLWLGVRHSIWDCICDIKDGIPVLGARIFEVVASRLCLNQHNVQCLRIRLPDTWFEARKGNRRVHLCSRCLDRDWGACRHVCSWRTAAFGPNVSPDASPRMALHHSRSDLAGIFIEADATPPKDLETLCTKRGREELRPEAVELDPWKGHESEHRDPSEHAAPFDTAPCKSESLSLSYFYSTLDMIQFSHICGALFRKKRPPPVGTDDDDFFHDIISDINFFPDDDDDEDDEKPCTPDSLHHHSPEASPPGAGDGNHHASAADNHPMRTFSCDRNMAHLQHHRSNSSVAKLVSSMSLRVMSTGAAATEKLGIRYFKHQEDSVWKKTIILGERCRVPRDDDDDNLKLYDEKGHKIITYHPKSHSGLIQYSRQSTSSIDSDKDEDLQRNL</sequence>
<keyword evidence="5" id="KW-1185">Reference proteome</keyword>
<evidence type="ECO:0000313" key="5">
    <source>
        <dbReference type="Proteomes" id="UP000298416"/>
    </source>
</evidence>
<feature type="compositionally biased region" description="Polar residues" evidence="2">
    <location>
        <begin position="543"/>
        <end position="552"/>
    </location>
</feature>
<evidence type="ECO:0000313" key="4">
    <source>
        <dbReference type="EMBL" id="KAG6388042.1"/>
    </source>
</evidence>
<feature type="transmembrane region" description="Helical" evidence="3">
    <location>
        <begin position="123"/>
        <end position="140"/>
    </location>
</feature>
<evidence type="ECO:0000256" key="2">
    <source>
        <dbReference type="SAM" id="MobiDB-lite"/>
    </source>
</evidence>
<dbReference type="Proteomes" id="UP000298416">
    <property type="component" value="Unassembled WGS sequence"/>
</dbReference>
<feature type="transmembrane region" description="Helical" evidence="3">
    <location>
        <begin position="68"/>
        <end position="90"/>
    </location>
</feature>
<proteinExistence type="predicted"/>
<dbReference type="SUPFAM" id="SSF103481">
    <property type="entry name" value="Multidrug resistance efflux transporter EmrE"/>
    <property type="match status" value="1"/>
</dbReference>
<keyword evidence="3" id="KW-1133">Transmembrane helix</keyword>
<feature type="region of interest" description="Disordered" evidence="2">
    <location>
        <begin position="399"/>
        <end position="443"/>
    </location>
</feature>
<evidence type="ECO:0008006" key="6">
    <source>
        <dbReference type="Google" id="ProtNLM"/>
    </source>
</evidence>
<feature type="transmembrane region" description="Helical" evidence="3">
    <location>
        <begin position="152"/>
        <end position="170"/>
    </location>
</feature>
<reference evidence="4" key="2">
    <citation type="submission" date="2020-08" db="EMBL/GenBank/DDBJ databases">
        <title>Plant Genome Project.</title>
        <authorList>
            <person name="Zhang R.-G."/>
        </authorList>
    </citation>
    <scope>NUCLEOTIDE SEQUENCE</scope>
    <source>
        <strain evidence="4">Huo1</strain>
        <tissue evidence="4">Leaf</tissue>
    </source>
</reference>
<dbReference type="AlphaFoldDB" id="A0A8X8W4G4"/>
<comment type="subcellular location">
    <subcellularLocation>
        <location evidence="1">Membrane</location>
        <topology evidence="1">Multi-pass membrane protein</topology>
    </subcellularLocation>
</comment>
<dbReference type="Gene3D" id="1.10.3730.20">
    <property type="match status" value="1"/>
</dbReference>
<dbReference type="InterPro" id="IPR037185">
    <property type="entry name" value="EmrE-like"/>
</dbReference>
<name>A0A8X8W4G4_SALSN</name>
<feature type="transmembrane region" description="Helical" evidence="3">
    <location>
        <begin position="96"/>
        <end position="116"/>
    </location>
</feature>
<accession>A0A8X8W4G4</accession>
<reference evidence="4" key="1">
    <citation type="submission" date="2018-01" db="EMBL/GenBank/DDBJ databases">
        <authorList>
            <person name="Mao J.F."/>
        </authorList>
    </citation>
    <scope>NUCLEOTIDE SEQUENCE</scope>
    <source>
        <strain evidence="4">Huo1</strain>
        <tissue evidence="4">Leaf</tissue>
    </source>
</reference>
<comment type="caution">
    <text evidence="4">The sequence shown here is derived from an EMBL/GenBank/DDBJ whole genome shotgun (WGS) entry which is preliminary data.</text>
</comment>
<dbReference type="FunFam" id="1.10.3730.20:FF:000006">
    <property type="entry name" value="Probable magnesium transporter"/>
    <property type="match status" value="1"/>
</dbReference>
<feature type="compositionally biased region" description="Acidic residues" evidence="2">
    <location>
        <begin position="399"/>
        <end position="408"/>
    </location>
</feature>
<dbReference type="EMBL" id="PNBA02000021">
    <property type="protein sequence ID" value="KAG6388042.1"/>
    <property type="molecule type" value="Genomic_DNA"/>
</dbReference>
<feature type="region of interest" description="Disordered" evidence="2">
    <location>
        <begin position="543"/>
        <end position="564"/>
    </location>
</feature>
<evidence type="ECO:0000256" key="3">
    <source>
        <dbReference type="SAM" id="Phobius"/>
    </source>
</evidence>
<dbReference type="PANTHER" id="PTHR36801">
    <property type="entry name" value="OS06G0150200 PROTEIN"/>
    <property type="match status" value="1"/>
</dbReference>
<evidence type="ECO:0000256" key="1">
    <source>
        <dbReference type="ARBA" id="ARBA00004141"/>
    </source>
</evidence>
<feature type="region of interest" description="Disordered" evidence="2">
    <location>
        <begin position="316"/>
        <end position="342"/>
    </location>
</feature>
<feature type="compositionally biased region" description="Basic and acidic residues" evidence="2">
    <location>
        <begin position="409"/>
        <end position="421"/>
    </location>
</feature>
<dbReference type="PANTHER" id="PTHR36801:SF3">
    <property type="entry name" value="OS06G0150300 PROTEIN"/>
    <property type="match status" value="1"/>
</dbReference>
<protein>
    <recommendedName>
        <fullName evidence="6">Magnesium transporter</fullName>
    </recommendedName>
</protein>
<keyword evidence="3" id="KW-0472">Membrane</keyword>
<organism evidence="4">
    <name type="scientific">Salvia splendens</name>
    <name type="common">Scarlet sage</name>
    <dbReference type="NCBI Taxonomy" id="180675"/>
    <lineage>
        <taxon>Eukaryota</taxon>
        <taxon>Viridiplantae</taxon>
        <taxon>Streptophyta</taxon>
        <taxon>Embryophyta</taxon>
        <taxon>Tracheophyta</taxon>
        <taxon>Spermatophyta</taxon>
        <taxon>Magnoliopsida</taxon>
        <taxon>eudicotyledons</taxon>
        <taxon>Gunneridae</taxon>
        <taxon>Pentapetalae</taxon>
        <taxon>asterids</taxon>
        <taxon>lamiids</taxon>
        <taxon>Lamiales</taxon>
        <taxon>Lamiaceae</taxon>
        <taxon>Nepetoideae</taxon>
        <taxon>Mentheae</taxon>
        <taxon>Salviinae</taxon>
        <taxon>Salvia</taxon>
        <taxon>Salvia subgen. Calosphace</taxon>
        <taxon>core Calosphace</taxon>
    </lineage>
</organism>
<keyword evidence="3" id="KW-0812">Transmembrane</keyword>
<gene>
    <name evidence="4" type="ORF">SASPL_153239</name>
</gene>
<feature type="compositionally biased region" description="Basic and acidic residues" evidence="2">
    <location>
        <begin position="316"/>
        <end position="335"/>
    </location>
</feature>